<dbReference type="PROSITE" id="PS01066">
    <property type="entry name" value="UPP_SYNTHASE"/>
    <property type="match status" value="1"/>
</dbReference>
<sequence length="242" mass="28386">MGEKREGNHEYLDFGIHHVAIIMDGNGRWAQARGKPRLEGHRQGVETVRMVVKETWDEKIPFLTLYSFSTENWRRPINEVQGLMQIFIEAIDRYADELHQNQVKVRFIGKKEGFPGHLTERMENLEKLTGQNQGLTLNLALNYGGRDEIIRAFQKFLQSSLNQEREIGEDSFRQFLDTENQPDPDLLIRTGGEKRLSNYLLWQLAYSELYFTEILWPDFSYQDYHQALADFISRKRRFGGLG</sequence>
<feature type="active site" evidence="2">
    <location>
        <position position="24"/>
    </location>
</feature>
<comment type="cofactor">
    <cofactor evidence="2">
        <name>Mg(2+)</name>
        <dbReference type="ChEBI" id="CHEBI:18420"/>
    </cofactor>
    <text evidence="2">Binds 2 magnesium ions per subunit.</text>
</comment>
<feature type="binding site" evidence="2">
    <location>
        <position position="24"/>
    </location>
    <ligand>
        <name>Mg(2+)</name>
        <dbReference type="ChEBI" id="CHEBI:18420"/>
    </ligand>
</feature>
<dbReference type="GO" id="GO:0045547">
    <property type="term" value="F:ditrans,polycis-polyprenyl diphosphate synthase [(2E,6E)-farnesyl diphosphate specific] activity"/>
    <property type="evidence" value="ECO:0007669"/>
    <property type="project" value="TreeGrafter"/>
</dbReference>
<evidence type="ECO:0000313" key="3">
    <source>
        <dbReference type="EMBL" id="OQA61262.1"/>
    </source>
</evidence>
<dbReference type="CDD" id="cd00475">
    <property type="entry name" value="Cis_IPPS"/>
    <property type="match status" value="1"/>
</dbReference>
<protein>
    <recommendedName>
        <fullName evidence="2">Isoprenyl transferase</fullName>
        <ecNumber evidence="2">2.5.1.-</ecNumber>
    </recommendedName>
</protein>
<dbReference type="InterPro" id="IPR018520">
    <property type="entry name" value="UPP_synth-like_CS"/>
</dbReference>
<keyword evidence="2" id="KW-0479">Metal-binding</keyword>
<name>A0A1V5T4W9_9BACT</name>
<dbReference type="Pfam" id="PF01255">
    <property type="entry name" value="Prenyltransf"/>
    <property type="match status" value="1"/>
</dbReference>
<dbReference type="EMBL" id="MWBQ01000021">
    <property type="protein sequence ID" value="OQA61262.1"/>
    <property type="molecule type" value="Genomic_DNA"/>
</dbReference>
<dbReference type="Proteomes" id="UP000485569">
    <property type="component" value="Unassembled WGS sequence"/>
</dbReference>
<dbReference type="FunFam" id="3.40.1180.10:FF:000001">
    <property type="entry name" value="(2E,6E)-farnesyl-diphosphate-specific ditrans,polycis-undecaprenyl-diphosphate synthase"/>
    <property type="match status" value="1"/>
</dbReference>
<dbReference type="InterPro" id="IPR036424">
    <property type="entry name" value="UPP_synth-like_sf"/>
</dbReference>
<dbReference type="EC" id="2.5.1.-" evidence="2"/>
<dbReference type="AlphaFoldDB" id="A0A1V5T4W9"/>
<dbReference type="NCBIfam" id="TIGR00055">
    <property type="entry name" value="uppS"/>
    <property type="match status" value="1"/>
</dbReference>
<feature type="binding site" evidence="2">
    <location>
        <begin position="69"/>
        <end position="71"/>
    </location>
    <ligand>
        <name>substrate</name>
    </ligand>
</feature>
<evidence type="ECO:0000256" key="1">
    <source>
        <dbReference type="ARBA" id="ARBA00022679"/>
    </source>
</evidence>
<dbReference type="HAMAP" id="MF_01139">
    <property type="entry name" value="ISPT"/>
    <property type="match status" value="1"/>
</dbReference>
<keyword evidence="1 2" id="KW-0808">Transferase</keyword>
<feature type="binding site" evidence="2">
    <location>
        <begin position="195"/>
        <end position="197"/>
    </location>
    <ligand>
        <name>substrate</name>
    </ligand>
</feature>
<feature type="binding site" evidence="2">
    <location>
        <position position="41"/>
    </location>
    <ligand>
        <name>substrate</name>
    </ligand>
</feature>
<feature type="binding site" evidence="2">
    <location>
        <position position="75"/>
    </location>
    <ligand>
        <name>substrate</name>
    </ligand>
</feature>
<dbReference type="PANTHER" id="PTHR10291">
    <property type="entry name" value="DEHYDRODOLICHYL DIPHOSPHATE SYNTHASE FAMILY MEMBER"/>
    <property type="match status" value="1"/>
</dbReference>
<dbReference type="Gene3D" id="3.40.1180.10">
    <property type="entry name" value="Decaprenyl diphosphate synthase-like"/>
    <property type="match status" value="1"/>
</dbReference>
<reference evidence="3" key="1">
    <citation type="submission" date="2017-02" db="EMBL/GenBank/DDBJ databases">
        <title>Delving into the versatile metabolic prowess of the omnipresent phylum Bacteroidetes.</title>
        <authorList>
            <person name="Nobu M.K."/>
            <person name="Mei R."/>
            <person name="Narihiro T."/>
            <person name="Kuroda K."/>
            <person name="Liu W.-T."/>
        </authorList>
    </citation>
    <scope>NUCLEOTIDE SEQUENCE</scope>
    <source>
        <strain evidence="3">ADurb.Bin276</strain>
    </source>
</reference>
<feature type="binding site" evidence="2">
    <location>
        <position position="189"/>
    </location>
    <ligand>
        <name>substrate</name>
    </ligand>
</feature>
<dbReference type="GO" id="GO:0000287">
    <property type="term" value="F:magnesium ion binding"/>
    <property type="evidence" value="ECO:0007669"/>
    <property type="project" value="UniProtKB-UniRule"/>
</dbReference>
<dbReference type="InterPro" id="IPR001441">
    <property type="entry name" value="UPP_synth-like"/>
</dbReference>
<feature type="binding site" evidence="2">
    <location>
        <begin position="25"/>
        <end position="28"/>
    </location>
    <ligand>
        <name>substrate</name>
    </ligand>
</feature>
<dbReference type="SUPFAM" id="SSF64005">
    <property type="entry name" value="Undecaprenyl diphosphate synthase"/>
    <property type="match status" value="1"/>
</dbReference>
<organism evidence="3">
    <name type="scientific">Candidatus Atribacter allofermentans</name>
    <dbReference type="NCBI Taxonomy" id="1852833"/>
    <lineage>
        <taxon>Bacteria</taxon>
        <taxon>Pseudomonadati</taxon>
        <taxon>Atribacterota</taxon>
        <taxon>Atribacteria</taxon>
        <taxon>Atribacterales</taxon>
        <taxon>Atribacteraceae</taxon>
        <taxon>Atribacter</taxon>
    </lineage>
</organism>
<comment type="subunit">
    <text evidence="2">Homodimer.</text>
</comment>
<comment type="caution">
    <text evidence="3">The sequence shown here is derived from an EMBL/GenBank/DDBJ whole genome shotgun (WGS) entry which is preliminary data.</text>
</comment>
<evidence type="ECO:0000256" key="2">
    <source>
        <dbReference type="HAMAP-Rule" id="MF_01139"/>
    </source>
</evidence>
<comment type="similarity">
    <text evidence="2">Belongs to the UPP synthase family.</text>
</comment>
<feature type="binding site" evidence="2">
    <location>
        <position position="29"/>
    </location>
    <ligand>
        <name>substrate</name>
    </ligand>
</feature>
<feature type="active site" description="Proton acceptor" evidence="2">
    <location>
        <position position="72"/>
    </location>
</feature>
<accession>A0A1V5T4W9</accession>
<feature type="binding site" evidence="2">
    <location>
        <position position="208"/>
    </location>
    <ligand>
        <name>Mg(2+)</name>
        <dbReference type="ChEBI" id="CHEBI:18420"/>
    </ligand>
</feature>
<feature type="binding site" evidence="2">
    <location>
        <position position="37"/>
    </location>
    <ligand>
        <name>substrate</name>
    </ligand>
</feature>
<gene>
    <name evidence="3" type="primary">ispU</name>
    <name evidence="3" type="ORF">BWY41_00213</name>
</gene>
<dbReference type="GO" id="GO:0016094">
    <property type="term" value="P:polyprenol biosynthetic process"/>
    <property type="evidence" value="ECO:0007669"/>
    <property type="project" value="TreeGrafter"/>
</dbReference>
<proteinExistence type="inferred from homology"/>
<dbReference type="PANTHER" id="PTHR10291:SF0">
    <property type="entry name" value="DEHYDRODOLICHYL DIPHOSPHATE SYNTHASE 2"/>
    <property type="match status" value="1"/>
</dbReference>
<feature type="binding site" evidence="2">
    <location>
        <position position="73"/>
    </location>
    <ligand>
        <name>substrate</name>
    </ligand>
</feature>
<comment type="function">
    <text evidence="2">Catalyzes the condensation of isopentenyl diphosphate (IPP) with allylic pyrophosphates generating different type of terpenoids.</text>
</comment>
<keyword evidence="2" id="KW-0460">Magnesium</keyword>